<keyword evidence="1" id="KW-0175">Coiled coil</keyword>
<feature type="compositionally biased region" description="Gly residues" evidence="2">
    <location>
        <begin position="1855"/>
        <end position="1875"/>
    </location>
</feature>
<dbReference type="EMBL" id="CAJNNV010029444">
    <property type="protein sequence ID" value="CAE8628637.1"/>
    <property type="molecule type" value="Genomic_DNA"/>
</dbReference>
<feature type="compositionally biased region" description="Low complexity" evidence="2">
    <location>
        <begin position="230"/>
        <end position="243"/>
    </location>
</feature>
<feature type="compositionally biased region" description="Low complexity" evidence="2">
    <location>
        <begin position="190"/>
        <end position="215"/>
    </location>
</feature>
<feature type="compositionally biased region" description="Low complexity" evidence="2">
    <location>
        <begin position="1923"/>
        <end position="1933"/>
    </location>
</feature>
<feature type="compositionally biased region" description="Low complexity" evidence="2">
    <location>
        <begin position="1906"/>
        <end position="1916"/>
    </location>
</feature>
<evidence type="ECO:0000256" key="2">
    <source>
        <dbReference type="SAM" id="MobiDB-lite"/>
    </source>
</evidence>
<feature type="region of interest" description="Disordered" evidence="2">
    <location>
        <begin position="1748"/>
        <end position="1782"/>
    </location>
</feature>
<feature type="compositionally biased region" description="Low complexity" evidence="2">
    <location>
        <begin position="1824"/>
        <end position="1839"/>
    </location>
</feature>
<feature type="compositionally biased region" description="Gly residues" evidence="2">
    <location>
        <begin position="1749"/>
        <end position="1782"/>
    </location>
</feature>
<feature type="region of interest" description="Disordered" evidence="2">
    <location>
        <begin position="1794"/>
        <end position="1839"/>
    </location>
</feature>
<reference evidence="3" key="1">
    <citation type="submission" date="2021-02" db="EMBL/GenBank/DDBJ databases">
        <authorList>
            <person name="Dougan E. K."/>
            <person name="Rhodes N."/>
            <person name="Thang M."/>
            <person name="Chan C."/>
        </authorList>
    </citation>
    <scope>NUCLEOTIDE SEQUENCE</scope>
</reference>
<comment type="caution">
    <text evidence="3">The sequence shown here is derived from an EMBL/GenBank/DDBJ whole genome shotgun (WGS) entry which is preliminary data.</text>
</comment>
<feature type="compositionally biased region" description="Basic and acidic residues" evidence="2">
    <location>
        <begin position="289"/>
        <end position="306"/>
    </location>
</feature>
<feature type="region of interest" description="Disordered" evidence="2">
    <location>
        <begin position="94"/>
        <end position="113"/>
    </location>
</feature>
<feature type="region of interest" description="Disordered" evidence="2">
    <location>
        <begin position="124"/>
        <end position="143"/>
    </location>
</feature>
<feature type="coiled-coil region" evidence="1">
    <location>
        <begin position="627"/>
        <end position="654"/>
    </location>
</feature>
<feature type="non-terminal residue" evidence="3">
    <location>
        <position position="1"/>
    </location>
</feature>
<dbReference type="PANTHER" id="PTHR34755">
    <property type="entry name" value="SERINE/ARGININE REPETITIVE MATRIX PROTEIN 3-RELATED"/>
    <property type="match status" value="1"/>
</dbReference>
<evidence type="ECO:0000313" key="3">
    <source>
        <dbReference type="EMBL" id="CAE8628637.1"/>
    </source>
</evidence>
<protein>
    <submittedName>
        <fullName evidence="3">Uncharacterized protein</fullName>
    </submittedName>
</protein>
<feature type="region of interest" description="Disordered" evidence="2">
    <location>
        <begin position="1851"/>
        <end position="1951"/>
    </location>
</feature>
<name>A0A813GTL3_POLGL</name>
<dbReference type="InterPro" id="IPR052109">
    <property type="entry name" value="SRRM_Domain-Containing"/>
</dbReference>
<feature type="compositionally biased region" description="Basic and acidic residues" evidence="2">
    <location>
        <begin position="216"/>
        <end position="229"/>
    </location>
</feature>
<feature type="compositionally biased region" description="Basic and acidic residues" evidence="2">
    <location>
        <begin position="366"/>
        <end position="425"/>
    </location>
</feature>
<sequence length="1951" mass="211637">ERQQLLKAHDQAVLRILAASSCRQGGFSLDTELDVRACLEELLGAHEDFAESKHKQELSAQREHYRNLEGLRRQRTVLVQQQVQALSAADDLDKENLSAREQQADEANRKNYQRERELKELEKQLRDRGQLHAASEQENSSLREQLQLRHEKLTSSEKAHEEAERRLAQLDRQLRERREQLASKEKHLSQGESSISAQEQAAAGRARAAAAAEASAEAREQASAERERTASAAEAAAAAQEQAAAERERAASAAEAAALDQQKALRSAEEALSARRAEVEAAESQLLGRRREASDSRRSMEEKEQDMRVLEVRLREREEEIATFETGTALSRQQLDEQAKTCSEREAARSSREEELALREQSVQDSELRRSQREQDLGARQRMVSEREQSLLDRETAVVAREESVADQERSRRDTLRRSRHTDASDERDEEDMRSLGSQTHGLVFRLDAFKFAATMVSAQCASRVGPFLKSEIAKSLTLPDGRVSAYALTCLAGDEPVSNDAWRRLEHAVVTDIQALTALTSNQQVLVAPAIAVDAIVAADVFMSLPTTVIDLEADDTGTIGSELVLVSPSSLSRSVSMQSLAHSSSSVSRSETSELVLLLRDAFPEYNVMDKHQLIALLSVADSALVRKAKELRAVKQELRRVKTKLEDMVSASRHACETEEALAIERCGVKRLSQKGVIAIAVRRNFSSISAYDLGAVLMENISGQTVIRAELLLAASLTASSRYFHLDARSDMRSPWPEGTESSMKFRVACYSFRSDATNSCIWQNAKLHGSAYMTNPSEVPELGWSGACQQNFAWAEFQRAGSYGILSKQLKGVGVPHWTSPEDGLDAVRVYCYTSDCGPDQVKFRKIMRLEVKDLPNTLLFDQNCVMHQSQLSVKSSLTLMDKRLRENGIPWKYFSTVCKVMNVWREFSRSIFEMWIAKTSLADAADAALKLPPKCISGRWGSVNKAECFLIRAGESTTAEVFQALMDAKGMRDQGVDVAQALALGEGTPGAAPAGAVAPAAIEVNLDAEELVAVANSGTALDELRVQDQIVYRMKIGRWFREATAALQAPEFWQLTSISQLTRKPLDHLLFALQQPVNDDLEDGRGPIPNLQASLGPRLLNEYCEILREPLFWNQLADSIRDKNASWILSLALELVLHGAASFNRRIMIPLDRYPFRLFWLVHSGPSHICSQRQRIAQDILGTPSDDLEINCRKLKALCLPDLQHASATGLCTMKLFSILGMARAHLRADVQACEGINSVIRVLTERAKNISLALVDARARIKKTMGTEAGGTNSGSFSRREDMATAIAREAAHHYAAGKKIMCDEVDRFEIPAPAIGFVRLVMPFVFKSSIQVFENFYTDVHDVHPATATEPAPPAAEASQANLADVDDAAPAPDINESECEIVPLGVYKLDLVWDWSREDACHEAVVQEVSELFELKRLTKRPRSHTGARANNKAGNPVDLSSIDPAMLERIGLLAAQNATNGNFDDANDNDDDAMSENSDGMNDFQQGLLMELSAQLRLNHDGGDDDDIEQLAAGDIRENGDEDVRKHEADIVQSTAANGTQEGLQAATAQVLEQRPELVDFPEQLCEEALLALAQPAMPKPLATYVDVAQAKAVVDAWLAEVQTSSAALKSVIASNEANTVGQAFVDWVDLALTSARIIQIDKHSRVKYYAPGLNPKKDMRECFVISNTVGTHMVKTTAPGRPTLSDHVLRVRNIAEASCEQSQMFTADGAQSAIGTCFVCGSSGVLTGDSIEDHGLPECGGGGGPPGLGGGGGDGFGGGPPGPGGGGGGGFYGLLPGPGGFGGFIGPFVDSPGGGEPTSPMSNQGTGGGSLGPGSDAADSHGDSSGMSFTESQLAALAAAPWHGPGGAGGPDLGGAPCPGGGAAEAGIQAPRRNSNKRPAASATASNKRPAAAGATTMKRPAAATPKKKAVAAEGRAVAAEGRALRQPHEVGLTRFRRRR</sequence>
<feature type="region of interest" description="Disordered" evidence="2">
    <location>
        <begin position="281"/>
        <end position="306"/>
    </location>
</feature>
<organism evidence="3 4">
    <name type="scientific">Polarella glacialis</name>
    <name type="common">Dinoflagellate</name>
    <dbReference type="NCBI Taxonomy" id="89957"/>
    <lineage>
        <taxon>Eukaryota</taxon>
        <taxon>Sar</taxon>
        <taxon>Alveolata</taxon>
        <taxon>Dinophyceae</taxon>
        <taxon>Suessiales</taxon>
        <taxon>Suessiaceae</taxon>
        <taxon>Polarella</taxon>
    </lineage>
</organism>
<evidence type="ECO:0000256" key="1">
    <source>
        <dbReference type="SAM" id="Coils"/>
    </source>
</evidence>
<proteinExistence type="predicted"/>
<keyword evidence="4" id="KW-1185">Reference proteome</keyword>
<feature type="compositionally biased region" description="Basic and acidic residues" evidence="2">
    <location>
        <begin position="178"/>
        <end position="189"/>
    </location>
</feature>
<feature type="region of interest" description="Disordered" evidence="2">
    <location>
        <begin position="324"/>
        <end position="435"/>
    </location>
</feature>
<dbReference type="PANTHER" id="PTHR34755:SF4">
    <property type="entry name" value="F-BOX DOMAIN-CONTAINING PROTEIN"/>
    <property type="match status" value="1"/>
</dbReference>
<gene>
    <name evidence="3" type="ORF">PGLA1383_LOCUS45242</name>
</gene>
<feature type="region of interest" description="Disordered" evidence="2">
    <location>
        <begin position="178"/>
        <end position="255"/>
    </location>
</feature>
<accession>A0A813GTL3</accession>
<evidence type="ECO:0000313" key="4">
    <source>
        <dbReference type="Proteomes" id="UP000654075"/>
    </source>
</evidence>
<dbReference type="Proteomes" id="UP000654075">
    <property type="component" value="Unassembled WGS sequence"/>
</dbReference>
<feature type="compositionally biased region" description="Basic and acidic residues" evidence="2">
    <location>
        <begin position="334"/>
        <end position="358"/>
    </location>
</feature>